<keyword evidence="6" id="KW-0811">Translocation</keyword>
<dbReference type="InterPro" id="IPR003369">
    <property type="entry name" value="TatA/B/E"/>
</dbReference>
<reference evidence="8 9" key="1">
    <citation type="submission" date="2020-08" db="EMBL/GenBank/DDBJ databases">
        <title>Bridging the membrane lipid divide: bacteria of the FCB group superphylum have the potential to synthesize archaeal ether lipids.</title>
        <authorList>
            <person name="Villanueva L."/>
            <person name="Von Meijenfeldt F.A.B."/>
            <person name="Westbye A.B."/>
            <person name="Yadav S."/>
            <person name="Hopmans E.C."/>
            <person name="Dutilh B.E."/>
            <person name="Sinninghe Damste J.S."/>
        </authorList>
    </citation>
    <scope>NUCLEOTIDE SEQUENCE [LARGE SCALE GENOMIC DNA]</scope>
    <source>
        <strain evidence="8">NIOZ-UU36</strain>
    </source>
</reference>
<sequence>MGASELLLIFLFAILVVGPKETVRLAGKAKEAIRAMQGVFSDISSGVANIAEEVFDETKDKS</sequence>
<evidence type="ECO:0000256" key="3">
    <source>
        <dbReference type="ARBA" id="ARBA00022692"/>
    </source>
</evidence>
<evidence type="ECO:0000256" key="1">
    <source>
        <dbReference type="ARBA" id="ARBA00004167"/>
    </source>
</evidence>
<keyword evidence="2" id="KW-0813">Transport</keyword>
<organism evidence="8 9">
    <name type="scientific">Candidatus Desulfolinea nitratireducens</name>
    <dbReference type="NCBI Taxonomy" id="2841698"/>
    <lineage>
        <taxon>Bacteria</taxon>
        <taxon>Bacillati</taxon>
        <taxon>Chloroflexota</taxon>
        <taxon>Anaerolineae</taxon>
        <taxon>Anaerolineales</taxon>
        <taxon>Anaerolineales incertae sedis</taxon>
        <taxon>Candidatus Desulfolinea</taxon>
    </lineage>
</organism>
<name>A0A8J6TE14_9CHLR</name>
<evidence type="ECO:0000256" key="7">
    <source>
        <dbReference type="ARBA" id="ARBA00023136"/>
    </source>
</evidence>
<comment type="caution">
    <text evidence="8">The sequence shown here is derived from an EMBL/GenBank/DDBJ whole genome shotgun (WGS) entry which is preliminary data.</text>
</comment>
<evidence type="ECO:0000313" key="9">
    <source>
        <dbReference type="Proteomes" id="UP000614469"/>
    </source>
</evidence>
<proteinExistence type="predicted"/>
<comment type="subcellular location">
    <subcellularLocation>
        <location evidence="1">Membrane</location>
        <topology evidence="1">Single-pass membrane protein</topology>
    </subcellularLocation>
</comment>
<evidence type="ECO:0000313" key="8">
    <source>
        <dbReference type="EMBL" id="MBC8334048.1"/>
    </source>
</evidence>
<evidence type="ECO:0000256" key="2">
    <source>
        <dbReference type="ARBA" id="ARBA00022448"/>
    </source>
</evidence>
<dbReference type="Proteomes" id="UP000614469">
    <property type="component" value="Unassembled WGS sequence"/>
</dbReference>
<accession>A0A8J6TE14</accession>
<dbReference type="EMBL" id="JACNJN010000039">
    <property type="protein sequence ID" value="MBC8334048.1"/>
    <property type="molecule type" value="Genomic_DNA"/>
</dbReference>
<evidence type="ECO:0000256" key="4">
    <source>
        <dbReference type="ARBA" id="ARBA00022927"/>
    </source>
</evidence>
<keyword evidence="5" id="KW-1133">Transmembrane helix</keyword>
<evidence type="ECO:0000256" key="6">
    <source>
        <dbReference type="ARBA" id="ARBA00023010"/>
    </source>
</evidence>
<keyword evidence="4" id="KW-0653">Protein transport</keyword>
<dbReference type="Pfam" id="PF02416">
    <property type="entry name" value="TatA_B_E"/>
    <property type="match status" value="1"/>
</dbReference>
<evidence type="ECO:0008006" key="10">
    <source>
        <dbReference type="Google" id="ProtNLM"/>
    </source>
</evidence>
<dbReference type="Gene3D" id="1.20.5.3310">
    <property type="match status" value="1"/>
</dbReference>
<keyword evidence="3" id="KW-0812">Transmembrane</keyword>
<dbReference type="AlphaFoldDB" id="A0A8J6TE14"/>
<protein>
    <recommendedName>
        <fullName evidence="10">Twin-arginine translocase TatA/TatE family subunit</fullName>
    </recommendedName>
</protein>
<gene>
    <name evidence="8" type="ORF">H8E29_02180</name>
</gene>
<evidence type="ECO:0000256" key="5">
    <source>
        <dbReference type="ARBA" id="ARBA00022989"/>
    </source>
</evidence>
<keyword evidence="7" id="KW-0472">Membrane</keyword>